<dbReference type="EMBL" id="SRLO01000038">
    <property type="protein sequence ID" value="TNN82594.1"/>
    <property type="molecule type" value="Genomic_DNA"/>
</dbReference>
<dbReference type="AlphaFoldDB" id="A0A4Z2IYI6"/>
<comment type="caution">
    <text evidence="1">The sequence shown here is derived from an EMBL/GenBank/DDBJ whole genome shotgun (WGS) entry which is preliminary data.</text>
</comment>
<organism evidence="1 2">
    <name type="scientific">Liparis tanakae</name>
    <name type="common">Tanaka's snailfish</name>
    <dbReference type="NCBI Taxonomy" id="230148"/>
    <lineage>
        <taxon>Eukaryota</taxon>
        <taxon>Metazoa</taxon>
        <taxon>Chordata</taxon>
        <taxon>Craniata</taxon>
        <taxon>Vertebrata</taxon>
        <taxon>Euteleostomi</taxon>
        <taxon>Actinopterygii</taxon>
        <taxon>Neopterygii</taxon>
        <taxon>Teleostei</taxon>
        <taxon>Neoteleostei</taxon>
        <taxon>Acanthomorphata</taxon>
        <taxon>Eupercaria</taxon>
        <taxon>Perciformes</taxon>
        <taxon>Cottioidei</taxon>
        <taxon>Cottales</taxon>
        <taxon>Liparidae</taxon>
        <taxon>Liparis</taxon>
    </lineage>
</organism>
<keyword evidence="2" id="KW-1185">Reference proteome</keyword>
<accession>A0A4Z2IYI6</accession>
<protein>
    <submittedName>
        <fullName evidence="1">Uncharacterized protein</fullName>
    </submittedName>
</protein>
<name>A0A4Z2IYI6_9TELE</name>
<proteinExistence type="predicted"/>
<dbReference type="Proteomes" id="UP000314294">
    <property type="component" value="Unassembled WGS sequence"/>
</dbReference>
<reference evidence="1 2" key="1">
    <citation type="submission" date="2019-03" db="EMBL/GenBank/DDBJ databases">
        <title>First draft genome of Liparis tanakae, snailfish: a comprehensive survey of snailfish specific genes.</title>
        <authorList>
            <person name="Kim W."/>
            <person name="Song I."/>
            <person name="Jeong J.-H."/>
            <person name="Kim D."/>
            <person name="Kim S."/>
            <person name="Ryu S."/>
            <person name="Song J.Y."/>
            <person name="Lee S.K."/>
        </authorList>
    </citation>
    <scope>NUCLEOTIDE SEQUENCE [LARGE SCALE GENOMIC DNA]</scope>
    <source>
        <tissue evidence="1">Muscle</tissue>
    </source>
</reference>
<evidence type="ECO:0000313" key="2">
    <source>
        <dbReference type="Proteomes" id="UP000314294"/>
    </source>
</evidence>
<gene>
    <name evidence="1" type="ORF">EYF80_007112</name>
</gene>
<evidence type="ECO:0000313" key="1">
    <source>
        <dbReference type="EMBL" id="TNN82594.1"/>
    </source>
</evidence>
<sequence length="139" mass="14711">MRSSGSLLFGRLTDAITSMCPHAAHGSTPAFNTLMFTPGEAALEARCEPPVEQHVCPQEGHRPAGHSESVYTASSVTEPLCALVFGGVGLTLLLSSPSLWCSGVLLSDDGLAFSLLLLESLSLMMSYCRQNRAITAAER</sequence>